<dbReference type="Proteomes" id="UP000714817">
    <property type="component" value="Unassembled WGS sequence"/>
</dbReference>
<keyword evidence="2" id="KW-1003">Cell membrane</keyword>
<dbReference type="AlphaFoldDB" id="A0A955IWD4"/>
<evidence type="ECO:0000313" key="8">
    <source>
        <dbReference type="Proteomes" id="UP000714817"/>
    </source>
</evidence>
<dbReference type="EMBL" id="JAGQNY010000016">
    <property type="protein sequence ID" value="MCA9302419.1"/>
    <property type="molecule type" value="Genomic_DNA"/>
</dbReference>
<evidence type="ECO:0000256" key="6">
    <source>
        <dbReference type="SAM" id="Phobius"/>
    </source>
</evidence>
<organism evidence="7 8">
    <name type="scientific">candidate division WWE3 bacterium</name>
    <dbReference type="NCBI Taxonomy" id="2053526"/>
    <lineage>
        <taxon>Bacteria</taxon>
        <taxon>Katanobacteria</taxon>
    </lineage>
</organism>
<keyword evidence="5 6" id="KW-0472">Membrane</keyword>
<reference evidence="7" key="1">
    <citation type="submission" date="2020-04" db="EMBL/GenBank/DDBJ databases">
        <authorList>
            <person name="Zhang T."/>
        </authorList>
    </citation>
    <scope>NUCLEOTIDE SEQUENCE</scope>
    <source>
        <strain evidence="7">HKST-UBA80</strain>
    </source>
</reference>
<feature type="transmembrane region" description="Helical" evidence="6">
    <location>
        <begin position="240"/>
        <end position="257"/>
    </location>
</feature>
<reference evidence="7" key="2">
    <citation type="journal article" date="2021" name="Microbiome">
        <title>Successional dynamics and alternative stable states in a saline activated sludge microbial community over 9 years.</title>
        <authorList>
            <person name="Wang Y."/>
            <person name="Ye J."/>
            <person name="Ju F."/>
            <person name="Liu L."/>
            <person name="Boyd J.A."/>
            <person name="Deng Y."/>
            <person name="Parks D.H."/>
            <person name="Jiang X."/>
            <person name="Yin X."/>
            <person name="Woodcroft B.J."/>
            <person name="Tyson G.W."/>
            <person name="Hugenholtz P."/>
            <person name="Polz M.F."/>
            <person name="Zhang T."/>
        </authorList>
    </citation>
    <scope>NUCLEOTIDE SEQUENCE</scope>
    <source>
        <strain evidence="7">HKST-UBA80</strain>
    </source>
</reference>
<feature type="transmembrane region" description="Helical" evidence="6">
    <location>
        <begin position="165"/>
        <end position="185"/>
    </location>
</feature>
<evidence type="ECO:0000256" key="4">
    <source>
        <dbReference type="ARBA" id="ARBA00022989"/>
    </source>
</evidence>
<evidence type="ECO:0000313" key="7">
    <source>
        <dbReference type="EMBL" id="MCA9302419.1"/>
    </source>
</evidence>
<evidence type="ECO:0000256" key="3">
    <source>
        <dbReference type="ARBA" id="ARBA00022692"/>
    </source>
</evidence>
<feature type="transmembrane region" description="Helical" evidence="6">
    <location>
        <begin position="269"/>
        <end position="291"/>
    </location>
</feature>
<evidence type="ECO:0000256" key="2">
    <source>
        <dbReference type="ARBA" id="ARBA00022475"/>
    </source>
</evidence>
<accession>A0A955IWD4</accession>
<dbReference type="NCBIfam" id="TIGR00374">
    <property type="entry name" value="flippase-like domain"/>
    <property type="match status" value="1"/>
</dbReference>
<dbReference type="PANTHER" id="PTHR40277:SF1">
    <property type="entry name" value="BLL5419 PROTEIN"/>
    <property type="match status" value="1"/>
</dbReference>
<comment type="caution">
    <text evidence="7">The sequence shown here is derived from an EMBL/GenBank/DDBJ whole genome shotgun (WGS) entry which is preliminary data.</text>
</comment>
<feature type="transmembrane region" description="Helical" evidence="6">
    <location>
        <begin position="80"/>
        <end position="103"/>
    </location>
</feature>
<dbReference type="GO" id="GO:0005886">
    <property type="term" value="C:plasma membrane"/>
    <property type="evidence" value="ECO:0007669"/>
    <property type="project" value="UniProtKB-SubCell"/>
</dbReference>
<feature type="transmembrane region" description="Helical" evidence="6">
    <location>
        <begin position="37"/>
        <end position="60"/>
    </location>
</feature>
<name>A0A955IWD4_UNCKA</name>
<sequence length="311" mass="35073">MKLLKHPAIKILFSLVLITVIVLKVDREELVSNIRLMDYRFIPLIVLLLVLNYVVSSYRWKALLVFKNLKPVNVAFLTRLYFIGAFFNNFMPTSMGGDVYKVLRLGKKIGNNAHAFTATFMERFTGFVALILISYFGLIRTWGFWVEMIPESLSINPILLKLFETGVILGFWIASFAGFIALKVISSKIPFLSKIYNSLLEYRSNRRTLFFAVLTSFVVQFIAIFTQYFIFISLGADLKISYALFTLPIVTLASFFIPSLNGVGVQDALYIQLFSLVGISTEAALSASIIYHLSRLGVSLIGGVLYASDKE</sequence>
<evidence type="ECO:0000256" key="5">
    <source>
        <dbReference type="ARBA" id="ARBA00023136"/>
    </source>
</evidence>
<keyword evidence="3 6" id="KW-0812">Transmembrane</keyword>
<keyword evidence="4 6" id="KW-1133">Transmembrane helix</keyword>
<evidence type="ECO:0000256" key="1">
    <source>
        <dbReference type="ARBA" id="ARBA00004651"/>
    </source>
</evidence>
<comment type="subcellular location">
    <subcellularLocation>
        <location evidence="1">Cell membrane</location>
        <topology evidence="1">Multi-pass membrane protein</topology>
    </subcellularLocation>
</comment>
<protein>
    <submittedName>
        <fullName evidence="7">Flippase-like domain-containing protein</fullName>
    </submittedName>
</protein>
<dbReference type="Pfam" id="PF03706">
    <property type="entry name" value="LPG_synthase_TM"/>
    <property type="match status" value="1"/>
</dbReference>
<dbReference type="InterPro" id="IPR022791">
    <property type="entry name" value="L-PG_synthase/AglD"/>
</dbReference>
<feature type="transmembrane region" description="Helical" evidence="6">
    <location>
        <begin position="124"/>
        <end position="145"/>
    </location>
</feature>
<proteinExistence type="predicted"/>
<dbReference type="PANTHER" id="PTHR40277">
    <property type="entry name" value="BLL5419 PROTEIN"/>
    <property type="match status" value="1"/>
</dbReference>
<gene>
    <name evidence="7" type="ORF">KDA10_03625</name>
</gene>
<feature type="transmembrane region" description="Helical" evidence="6">
    <location>
        <begin position="209"/>
        <end position="234"/>
    </location>
</feature>